<dbReference type="PANTHER" id="PTHR43008:SF4">
    <property type="entry name" value="CHAIN DEHYDROGENASE, PUTATIVE (AFU_ORTHOLOGUE AFUA_4G08710)-RELATED"/>
    <property type="match status" value="1"/>
</dbReference>
<dbReference type="InterPro" id="IPR002347">
    <property type="entry name" value="SDR_fam"/>
</dbReference>
<dbReference type="AlphaFoldDB" id="A0A9P8J6Z5"/>
<evidence type="ECO:0000256" key="1">
    <source>
        <dbReference type="ARBA" id="ARBA00006484"/>
    </source>
</evidence>
<dbReference type="Proteomes" id="UP000779574">
    <property type="component" value="Unassembled WGS sequence"/>
</dbReference>
<dbReference type="GO" id="GO:0050664">
    <property type="term" value="F:oxidoreductase activity, acting on NAD(P)H, oxygen as acceptor"/>
    <property type="evidence" value="ECO:0007669"/>
    <property type="project" value="TreeGrafter"/>
</dbReference>
<reference evidence="5" key="2">
    <citation type="submission" date="2021-08" db="EMBL/GenBank/DDBJ databases">
        <authorList>
            <person name="Gostincar C."/>
            <person name="Sun X."/>
            <person name="Song Z."/>
            <person name="Gunde-Cimerman N."/>
        </authorList>
    </citation>
    <scope>NUCLEOTIDE SEQUENCE</scope>
    <source>
        <strain evidence="5">EXF-9911</strain>
    </source>
</reference>
<dbReference type="PRINTS" id="PR00080">
    <property type="entry name" value="SDRFAMILY"/>
</dbReference>
<protein>
    <submittedName>
        <fullName evidence="5">NAD(P)-binding protein</fullName>
    </submittedName>
</protein>
<dbReference type="Pfam" id="PF00106">
    <property type="entry name" value="adh_short"/>
    <property type="match status" value="1"/>
</dbReference>
<dbReference type="SUPFAM" id="SSF51735">
    <property type="entry name" value="NAD(P)-binding Rossmann-fold domains"/>
    <property type="match status" value="1"/>
</dbReference>
<keyword evidence="3" id="KW-0560">Oxidoreductase</keyword>
<sequence>MSERAALSARAIPFMELSNGTDASLTAPPPPLPHYLNAEGRAMARFAVEGNAIITGGAGTLALAAARALLEHGLANLFLFDLQSTFDTSAEAIDALQNDFPSSKVRIEPVDVTDAENVNRAFAAVAARGSIDVLLCFAGVVGCLHAIEMTPEQWRRTIDINTTGSFLCAQAAAKHMQTQGTGGSIVFTASISGHRVNFPQPQAAYNVSKAAVIAMKDSLAAEWARYGIRVNSISPGYMDTVLNEEHNSSSSWLPSPLPSFSAFQRLPTELKVHICKHAVTRSEPIDLSKRVNRRLPAVTHVSKLFYAEGTKFYYCENTFLLPLPSRLTREENIHLDQWLCNPATTDPCKKMSKIVVQVSLPPDRSSLANLVLLATHFQDKSSEEARKTVKLQPFITVPAELETILTVPSVATELEAHVSKAFWNVFDGSLQDLARGAYEIDWVDEEEMEMNAGVPLLERSVALGRICEELWLAIMSVWAPDS</sequence>
<reference evidence="5" key="1">
    <citation type="journal article" date="2021" name="J Fungi (Basel)">
        <title>Virulence traits and population genomics of the black yeast Aureobasidium melanogenum.</title>
        <authorList>
            <person name="Cernosa A."/>
            <person name="Sun X."/>
            <person name="Gostincar C."/>
            <person name="Fang C."/>
            <person name="Gunde-Cimerman N."/>
            <person name="Song Z."/>
        </authorList>
    </citation>
    <scope>NUCLEOTIDE SEQUENCE</scope>
    <source>
        <strain evidence="5">EXF-9911</strain>
    </source>
</reference>
<comment type="caution">
    <text evidence="5">The sequence shown here is derived from an EMBL/GenBank/DDBJ whole genome shotgun (WGS) entry which is preliminary data.</text>
</comment>
<comment type="similarity">
    <text evidence="1 4">Belongs to the short-chain dehydrogenases/reductases (SDR) family.</text>
</comment>
<accession>A0A9P8J6Z5</accession>
<dbReference type="EMBL" id="JAHFXF010000366">
    <property type="protein sequence ID" value="KAG9689202.1"/>
    <property type="molecule type" value="Genomic_DNA"/>
</dbReference>
<evidence type="ECO:0000313" key="6">
    <source>
        <dbReference type="Proteomes" id="UP000779574"/>
    </source>
</evidence>
<gene>
    <name evidence="5" type="ORF">KCU76_g9049</name>
</gene>
<organism evidence="5 6">
    <name type="scientific">Aureobasidium melanogenum</name>
    <name type="common">Aureobasidium pullulans var. melanogenum</name>
    <dbReference type="NCBI Taxonomy" id="46634"/>
    <lineage>
        <taxon>Eukaryota</taxon>
        <taxon>Fungi</taxon>
        <taxon>Dikarya</taxon>
        <taxon>Ascomycota</taxon>
        <taxon>Pezizomycotina</taxon>
        <taxon>Dothideomycetes</taxon>
        <taxon>Dothideomycetidae</taxon>
        <taxon>Dothideales</taxon>
        <taxon>Saccotheciaceae</taxon>
        <taxon>Aureobasidium</taxon>
    </lineage>
</organism>
<dbReference type="InterPro" id="IPR036291">
    <property type="entry name" value="NAD(P)-bd_dom_sf"/>
</dbReference>
<dbReference type="InterPro" id="IPR020904">
    <property type="entry name" value="Sc_DH/Rdtase_CS"/>
</dbReference>
<dbReference type="PANTHER" id="PTHR43008">
    <property type="entry name" value="BENZIL REDUCTASE"/>
    <property type="match status" value="1"/>
</dbReference>
<evidence type="ECO:0000256" key="4">
    <source>
        <dbReference type="RuleBase" id="RU000363"/>
    </source>
</evidence>
<feature type="non-terminal residue" evidence="5">
    <location>
        <position position="1"/>
    </location>
</feature>
<dbReference type="Gene3D" id="3.40.50.720">
    <property type="entry name" value="NAD(P)-binding Rossmann-like Domain"/>
    <property type="match status" value="1"/>
</dbReference>
<dbReference type="PROSITE" id="PS00061">
    <property type="entry name" value="ADH_SHORT"/>
    <property type="match status" value="1"/>
</dbReference>
<evidence type="ECO:0000256" key="3">
    <source>
        <dbReference type="ARBA" id="ARBA00023002"/>
    </source>
</evidence>
<evidence type="ECO:0000313" key="5">
    <source>
        <dbReference type="EMBL" id="KAG9689202.1"/>
    </source>
</evidence>
<dbReference type="PRINTS" id="PR00081">
    <property type="entry name" value="GDHRDH"/>
</dbReference>
<dbReference type="GO" id="GO:0016616">
    <property type="term" value="F:oxidoreductase activity, acting on the CH-OH group of donors, NAD or NADP as acceptor"/>
    <property type="evidence" value="ECO:0007669"/>
    <property type="project" value="UniProtKB-ARBA"/>
</dbReference>
<name>A0A9P8J6Z5_AURME</name>
<dbReference type="OrthoDB" id="47007at2759"/>
<evidence type="ECO:0000256" key="2">
    <source>
        <dbReference type="ARBA" id="ARBA00022857"/>
    </source>
</evidence>
<keyword evidence="2" id="KW-0521">NADP</keyword>
<proteinExistence type="inferred from homology"/>